<keyword evidence="3" id="KW-1185">Reference proteome</keyword>
<protein>
    <submittedName>
        <fullName evidence="2">Uncharacterized protein</fullName>
    </submittedName>
</protein>
<feature type="compositionally biased region" description="Basic and acidic residues" evidence="1">
    <location>
        <begin position="54"/>
        <end position="67"/>
    </location>
</feature>
<dbReference type="Proteomes" id="UP000823749">
    <property type="component" value="Chromosome 9"/>
</dbReference>
<dbReference type="EMBL" id="JACTNZ010000009">
    <property type="protein sequence ID" value="KAG5530671.1"/>
    <property type="molecule type" value="Genomic_DNA"/>
</dbReference>
<organism evidence="2 3">
    <name type="scientific">Rhododendron griersonianum</name>
    <dbReference type="NCBI Taxonomy" id="479676"/>
    <lineage>
        <taxon>Eukaryota</taxon>
        <taxon>Viridiplantae</taxon>
        <taxon>Streptophyta</taxon>
        <taxon>Embryophyta</taxon>
        <taxon>Tracheophyta</taxon>
        <taxon>Spermatophyta</taxon>
        <taxon>Magnoliopsida</taxon>
        <taxon>eudicotyledons</taxon>
        <taxon>Gunneridae</taxon>
        <taxon>Pentapetalae</taxon>
        <taxon>asterids</taxon>
        <taxon>Ericales</taxon>
        <taxon>Ericaceae</taxon>
        <taxon>Ericoideae</taxon>
        <taxon>Rhodoreae</taxon>
        <taxon>Rhododendron</taxon>
    </lineage>
</organism>
<evidence type="ECO:0000256" key="1">
    <source>
        <dbReference type="SAM" id="MobiDB-lite"/>
    </source>
</evidence>
<accession>A0AAV6IPP3</accession>
<reference evidence="2" key="1">
    <citation type="submission" date="2020-08" db="EMBL/GenBank/DDBJ databases">
        <title>Plant Genome Project.</title>
        <authorList>
            <person name="Zhang R.-G."/>
        </authorList>
    </citation>
    <scope>NUCLEOTIDE SEQUENCE</scope>
    <source>
        <strain evidence="2">WSP0</strain>
        <tissue evidence="2">Leaf</tissue>
    </source>
</reference>
<sequence length="188" mass="21445">METVSDCRTAAGDTIRNTTKHLASLYLDQFVQMDESGKIEEECDTGMLPDDQGCETHDEVEDKKEDTMPTDPNNPFKDIIVYPPGVVPPPRDFDFVEEIPRRSASEVVCIQCYIVSFTYSNLNIPHLCCEEFLIYLSQMFQYDFWQRMKKEREDRIMTTMGQACRTCTNGEAFGCTNGGAFAGFTPPW</sequence>
<name>A0AAV6IPP3_9ERIC</name>
<evidence type="ECO:0000313" key="3">
    <source>
        <dbReference type="Proteomes" id="UP000823749"/>
    </source>
</evidence>
<proteinExistence type="predicted"/>
<gene>
    <name evidence="2" type="ORF">RHGRI_025589</name>
</gene>
<evidence type="ECO:0000313" key="2">
    <source>
        <dbReference type="EMBL" id="KAG5530671.1"/>
    </source>
</evidence>
<dbReference type="AlphaFoldDB" id="A0AAV6IPP3"/>
<comment type="caution">
    <text evidence="2">The sequence shown here is derived from an EMBL/GenBank/DDBJ whole genome shotgun (WGS) entry which is preliminary data.</text>
</comment>
<feature type="region of interest" description="Disordered" evidence="1">
    <location>
        <begin position="45"/>
        <end position="75"/>
    </location>
</feature>